<dbReference type="GO" id="GO:0051287">
    <property type="term" value="F:NAD binding"/>
    <property type="evidence" value="ECO:0007669"/>
    <property type="project" value="InterPro"/>
</dbReference>
<accession>A0A444X4I6</accession>
<dbReference type="PANTHER" id="PTHR23406">
    <property type="entry name" value="MALIC ENZYME-RELATED"/>
    <property type="match status" value="1"/>
</dbReference>
<sequence>MFTFSCENSLKSLILALSNPTSQSECTAEEAYTWSKGQAIFASGSPFDPYEYEGKVFVPGQANNAYIFPGFGFGLIISSAIRVRDEMLLAASEALATQVSQENYDKGLIYPPFSNIRKISAHIAANVAARHMNLVLFLIYLDLRILSNMQKVACTAQATETTIEIFEPYYIMFCLV</sequence>
<dbReference type="STRING" id="3818.A0A444X4I6"/>
<dbReference type="InterPro" id="IPR036291">
    <property type="entry name" value="NAD(P)-bd_dom_sf"/>
</dbReference>
<feature type="domain" description="Malic enzyme NAD-binding" evidence="1">
    <location>
        <begin position="1"/>
        <end position="132"/>
    </location>
</feature>
<dbReference type="EMBL" id="SDMP01000020">
    <property type="protein sequence ID" value="RYQ84584.1"/>
    <property type="molecule type" value="Genomic_DNA"/>
</dbReference>
<dbReference type="GO" id="GO:0004473">
    <property type="term" value="F:malate dehydrogenase (decarboxylating) (NADP+) activity"/>
    <property type="evidence" value="ECO:0007669"/>
    <property type="project" value="TreeGrafter"/>
</dbReference>
<protein>
    <recommendedName>
        <fullName evidence="1">Malic enzyme NAD-binding domain-containing protein</fullName>
    </recommendedName>
</protein>
<dbReference type="InterPro" id="IPR012302">
    <property type="entry name" value="Malic_NAD-bd"/>
</dbReference>
<comment type="caution">
    <text evidence="2">The sequence shown here is derived from an EMBL/GenBank/DDBJ whole genome shotgun (WGS) entry which is preliminary data.</text>
</comment>
<keyword evidence="3" id="KW-1185">Reference proteome</keyword>
<name>A0A444X4I6_ARAHY</name>
<organism evidence="2 3">
    <name type="scientific">Arachis hypogaea</name>
    <name type="common">Peanut</name>
    <dbReference type="NCBI Taxonomy" id="3818"/>
    <lineage>
        <taxon>Eukaryota</taxon>
        <taxon>Viridiplantae</taxon>
        <taxon>Streptophyta</taxon>
        <taxon>Embryophyta</taxon>
        <taxon>Tracheophyta</taxon>
        <taxon>Spermatophyta</taxon>
        <taxon>Magnoliopsida</taxon>
        <taxon>eudicotyledons</taxon>
        <taxon>Gunneridae</taxon>
        <taxon>Pentapetalae</taxon>
        <taxon>rosids</taxon>
        <taxon>fabids</taxon>
        <taxon>Fabales</taxon>
        <taxon>Fabaceae</taxon>
        <taxon>Papilionoideae</taxon>
        <taxon>50 kb inversion clade</taxon>
        <taxon>dalbergioids sensu lato</taxon>
        <taxon>Dalbergieae</taxon>
        <taxon>Pterocarpus clade</taxon>
        <taxon>Arachis</taxon>
    </lineage>
</organism>
<evidence type="ECO:0000313" key="2">
    <source>
        <dbReference type="EMBL" id="RYQ84584.1"/>
    </source>
</evidence>
<dbReference type="SUPFAM" id="SSF51735">
    <property type="entry name" value="NAD(P)-binding Rossmann-fold domains"/>
    <property type="match status" value="1"/>
</dbReference>
<dbReference type="SMART" id="SM00919">
    <property type="entry name" value="Malic_M"/>
    <property type="match status" value="1"/>
</dbReference>
<dbReference type="Gene3D" id="3.40.50.720">
    <property type="entry name" value="NAD(P)-binding Rossmann-like Domain"/>
    <property type="match status" value="1"/>
</dbReference>
<reference evidence="2 3" key="1">
    <citation type="submission" date="2019-01" db="EMBL/GenBank/DDBJ databases">
        <title>Sequencing of cultivated peanut Arachis hypogaea provides insights into genome evolution and oil improvement.</title>
        <authorList>
            <person name="Chen X."/>
        </authorList>
    </citation>
    <scope>NUCLEOTIDE SEQUENCE [LARGE SCALE GENOMIC DNA]</scope>
    <source>
        <strain evidence="3">cv. Fuhuasheng</strain>
        <tissue evidence="2">Leaves</tissue>
    </source>
</reference>
<dbReference type="AlphaFoldDB" id="A0A444X4I6"/>
<dbReference type="GO" id="GO:0006108">
    <property type="term" value="P:malate metabolic process"/>
    <property type="evidence" value="ECO:0007669"/>
    <property type="project" value="TreeGrafter"/>
</dbReference>
<dbReference type="GO" id="GO:0009507">
    <property type="term" value="C:chloroplast"/>
    <property type="evidence" value="ECO:0007669"/>
    <property type="project" value="TreeGrafter"/>
</dbReference>
<proteinExistence type="predicted"/>
<evidence type="ECO:0000259" key="1">
    <source>
        <dbReference type="SMART" id="SM00919"/>
    </source>
</evidence>
<dbReference type="PANTHER" id="PTHR23406:SF64">
    <property type="entry name" value="NADP-DEPENDENT MALIC ENZYME 3"/>
    <property type="match status" value="1"/>
</dbReference>
<gene>
    <name evidence="2" type="ORF">Ahy_B10g104012</name>
</gene>
<dbReference type="Proteomes" id="UP000289738">
    <property type="component" value="Chromosome B10"/>
</dbReference>
<evidence type="ECO:0000313" key="3">
    <source>
        <dbReference type="Proteomes" id="UP000289738"/>
    </source>
</evidence>
<dbReference type="Pfam" id="PF03949">
    <property type="entry name" value="Malic_M"/>
    <property type="match status" value="1"/>
</dbReference>